<evidence type="ECO:0000313" key="7">
    <source>
        <dbReference type="EMBL" id="ALF45534.1"/>
    </source>
</evidence>
<evidence type="ECO:0000256" key="3">
    <source>
        <dbReference type="ARBA" id="ARBA00022771"/>
    </source>
</evidence>
<evidence type="ECO:0000313" key="8">
    <source>
        <dbReference type="EnsemblMetazoa" id="RPRC002332-PA"/>
    </source>
</evidence>
<dbReference type="Pfam" id="PF00096">
    <property type="entry name" value="zf-C2H2"/>
    <property type="match status" value="2"/>
</dbReference>
<accession>T1HE60</accession>
<dbReference type="GO" id="GO:0005634">
    <property type="term" value="C:nucleus"/>
    <property type="evidence" value="ECO:0007669"/>
    <property type="project" value="TreeGrafter"/>
</dbReference>
<dbReference type="AlphaFoldDB" id="T1HE60"/>
<reference evidence="7" key="3">
    <citation type="journal article" date="2016" name="BMC Genomics">
        <title>First report of Y-linked genes in the kissing bug Rhodnius prolixus.</title>
        <authorList>
            <person name="Koerich L.B."/>
            <person name="Dupim E.G."/>
            <person name="Faria L.L."/>
            <person name="Dias F.A."/>
            <person name="Dias A.F."/>
            <person name="Trindade G.S."/>
            <person name="Mesquita R.D."/>
            <person name="Carvalho A.B."/>
        </authorList>
    </citation>
    <scope>NUCLEOTIDE SEQUENCE</scope>
</reference>
<gene>
    <name evidence="7" type="primary">Zfn-Y1</name>
</gene>
<dbReference type="GO" id="GO:0045944">
    <property type="term" value="P:positive regulation of transcription by RNA polymerase II"/>
    <property type="evidence" value="ECO:0007669"/>
    <property type="project" value="TreeGrafter"/>
</dbReference>
<keyword evidence="9" id="KW-1185">Reference proteome</keyword>
<keyword evidence="1" id="KW-0479">Metal-binding</keyword>
<keyword evidence="3 5" id="KW-0863">Zinc-finger</keyword>
<protein>
    <submittedName>
        <fullName evidence="7 8">Zinc finger protein-Y1</fullName>
    </submittedName>
</protein>
<dbReference type="EMBL" id="ACPB03023846">
    <property type="status" value="NOT_ANNOTATED_CDS"/>
    <property type="molecule type" value="Genomic_DNA"/>
</dbReference>
<dbReference type="VEuPathDB" id="VectorBase:RPRC002332"/>
<dbReference type="HOGENOM" id="CLU_1772796_0_0_1"/>
<dbReference type="PANTHER" id="PTHR24403:SF67">
    <property type="entry name" value="FI01116P-RELATED"/>
    <property type="match status" value="1"/>
</dbReference>
<dbReference type="EnsemblMetazoa" id="RPRC002332-RA">
    <property type="protein sequence ID" value="RPRC002332-PA"/>
    <property type="gene ID" value="RPRC002332"/>
</dbReference>
<dbReference type="InterPro" id="IPR013087">
    <property type="entry name" value="Znf_C2H2_type"/>
</dbReference>
<evidence type="ECO:0000313" key="9">
    <source>
        <dbReference type="Proteomes" id="UP000015103"/>
    </source>
</evidence>
<dbReference type="InParanoid" id="T1HE60"/>
<dbReference type="SUPFAM" id="SSF57667">
    <property type="entry name" value="beta-beta-alpha zinc fingers"/>
    <property type="match status" value="1"/>
</dbReference>
<dbReference type="Gene3D" id="3.30.160.60">
    <property type="entry name" value="Classic Zinc Finger"/>
    <property type="match status" value="2"/>
</dbReference>
<dbReference type="STRING" id="13249.T1HE60"/>
<keyword evidence="2" id="KW-0677">Repeat</keyword>
<evidence type="ECO:0000256" key="1">
    <source>
        <dbReference type="ARBA" id="ARBA00022723"/>
    </source>
</evidence>
<dbReference type="EMBL" id="KP244303">
    <property type="protein sequence ID" value="ALF45534.1"/>
    <property type="molecule type" value="mRNA"/>
</dbReference>
<dbReference type="InterPro" id="IPR036236">
    <property type="entry name" value="Znf_C2H2_sf"/>
</dbReference>
<dbReference type="GO" id="GO:0008270">
    <property type="term" value="F:zinc ion binding"/>
    <property type="evidence" value="ECO:0007669"/>
    <property type="project" value="UniProtKB-KW"/>
</dbReference>
<dbReference type="PROSITE" id="PS50157">
    <property type="entry name" value="ZINC_FINGER_C2H2_2"/>
    <property type="match status" value="1"/>
</dbReference>
<proteinExistence type="evidence at transcript level"/>
<evidence type="ECO:0000259" key="6">
    <source>
        <dbReference type="PROSITE" id="PS50157"/>
    </source>
</evidence>
<sequence>MANLSCKKCGKTFTRSTHLWRHVATCSPKKCPKCGRIFRTLITLKIHVLSCSPRKCPYCGQIFDAFVALLHHISSDCTARNDDESSPPVRTRGIQVHTQKKYRLLSVRLEDGVVISALNKSSRNICIKNTDNIKEHMQFMLDKRWVIVKYLGQATDDLLIFKSSI</sequence>
<name>T1HE60_RHOPR</name>
<evidence type="ECO:0000256" key="5">
    <source>
        <dbReference type="PROSITE-ProRule" id="PRU00042"/>
    </source>
</evidence>
<dbReference type="PANTHER" id="PTHR24403">
    <property type="entry name" value="ZINC FINGER PROTEIN"/>
    <property type="match status" value="1"/>
</dbReference>
<reference evidence="8" key="2">
    <citation type="submission" date="2015-05" db="UniProtKB">
        <authorList>
            <consortium name="EnsemblMetazoa"/>
        </authorList>
    </citation>
    <scope>IDENTIFICATION</scope>
</reference>
<evidence type="ECO:0000256" key="2">
    <source>
        <dbReference type="ARBA" id="ARBA00022737"/>
    </source>
</evidence>
<organism evidence="8 9">
    <name type="scientific">Rhodnius prolixus</name>
    <name type="common">Triatomid bug</name>
    <dbReference type="NCBI Taxonomy" id="13249"/>
    <lineage>
        <taxon>Eukaryota</taxon>
        <taxon>Metazoa</taxon>
        <taxon>Ecdysozoa</taxon>
        <taxon>Arthropoda</taxon>
        <taxon>Hexapoda</taxon>
        <taxon>Insecta</taxon>
        <taxon>Pterygota</taxon>
        <taxon>Neoptera</taxon>
        <taxon>Paraneoptera</taxon>
        <taxon>Hemiptera</taxon>
        <taxon>Heteroptera</taxon>
        <taxon>Panheteroptera</taxon>
        <taxon>Cimicomorpha</taxon>
        <taxon>Reduviidae</taxon>
        <taxon>Triatominae</taxon>
        <taxon>Rhodnius</taxon>
    </lineage>
</organism>
<evidence type="ECO:0000256" key="4">
    <source>
        <dbReference type="ARBA" id="ARBA00022833"/>
    </source>
</evidence>
<reference evidence="9" key="1">
    <citation type="submission" date="2015-04" db="EMBL/GenBank/DDBJ databases">
        <authorList>
            <person name="Wilson R.K."/>
            <person name="Warren W."/>
            <person name="Dotson E."/>
            <person name="Oliveira P.L."/>
        </authorList>
    </citation>
    <scope>NUCLEOTIDE SEQUENCE</scope>
</reference>
<dbReference type="InterPro" id="IPR050688">
    <property type="entry name" value="Zinc_finger/UBP_domain"/>
</dbReference>
<keyword evidence="4" id="KW-0862">Zinc</keyword>
<dbReference type="Proteomes" id="UP000015103">
    <property type="component" value="Unassembled WGS sequence"/>
</dbReference>
<feature type="domain" description="C2H2-type" evidence="6">
    <location>
        <begin position="4"/>
        <end position="31"/>
    </location>
</feature>